<dbReference type="GO" id="GO:0004180">
    <property type="term" value="F:carboxypeptidase activity"/>
    <property type="evidence" value="ECO:0007669"/>
    <property type="project" value="UniProtKB-ARBA"/>
</dbReference>
<dbReference type="InterPro" id="IPR036366">
    <property type="entry name" value="PGBDSf"/>
</dbReference>
<evidence type="ECO:0000256" key="2">
    <source>
        <dbReference type="ARBA" id="ARBA00005992"/>
    </source>
</evidence>
<comment type="caution">
    <text evidence="10">The sequence shown here is derived from an EMBL/GenBank/DDBJ whole genome shotgun (WGS) entry which is preliminary data.</text>
</comment>
<evidence type="ECO:0000256" key="4">
    <source>
        <dbReference type="ARBA" id="ARBA00022960"/>
    </source>
</evidence>
<dbReference type="Gene3D" id="1.10.101.10">
    <property type="entry name" value="PGBD-like superfamily/PGBD"/>
    <property type="match status" value="1"/>
</dbReference>
<evidence type="ECO:0000256" key="1">
    <source>
        <dbReference type="ARBA" id="ARBA00004752"/>
    </source>
</evidence>
<dbReference type="InterPro" id="IPR045380">
    <property type="entry name" value="LD_TPept_scaffold_dom"/>
</dbReference>
<dbReference type="GO" id="GO:0009252">
    <property type="term" value="P:peptidoglycan biosynthetic process"/>
    <property type="evidence" value="ECO:0007669"/>
    <property type="project" value="UniProtKB-UniPathway"/>
</dbReference>
<dbReference type="InterPro" id="IPR002477">
    <property type="entry name" value="Peptidoglycan-bd-like"/>
</dbReference>
<dbReference type="PANTHER" id="PTHR41533">
    <property type="entry name" value="L,D-TRANSPEPTIDASE HI_1667-RELATED"/>
    <property type="match status" value="1"/>
</dbReference>
<keyword evidence="6" id="KW-0961">Cell wall biogenesis/degradation</keyword>
<evidence type="ECO:0000256" key="6">
    <source>
        <dbReference type="ARBA" id="ARBA00023316"/>
    </source>
</evidence>
<evidence type="ECO:0000259" key="7">
    <source>
        <dbReference type="Pfam" id="PF01471"/>
    </source>
</evidence>
<accession>R7ZLP2</accession>
<protein>
    <submittedName>
        <fullName evidence="10">Peptidoglycan binding protein</fullName>
    </submittedName>
</protein>
<dbReference type="Gene3D" id="2.40.440.10">
    <property type="entry name" value="L,D-transpeptidase catalytic domain-like"/>
    <property type="match status" value="1"/>
</dbReference>
<dbReference type="STRING" id="1232681.ADIS_4504"/>
<dbReference type="Proteomes" id="UP000013909">
    <property type="component" value="Unassembled WGS sequence"/>
</dbReference>
<evidence type="ECO:0000256" key="5">
    <source>
        <dbReference type="ARBA" id="ARBA00022984"/>
    </source>
</evidence>
<organism evidence="10 11">
    <name type="scientific">Lunatimonas lonarensis</name>
    <dbReference type="NCBI Taxonomy" id="1232681"/>
    <lineage>
        <taxon>Bacteria</taxon>
        <taxon>Pseudomonadati</taxon>
        <taxon>Bacteroidota</taxon>
        <taxon>Cytophagia</taxon>
        <taxon>Cytophagales</taxon>
        <taxon>Cyclobacteriaceae</taxon>
    </lineage>
</organism>
<name>R7ZLP2_9BACT</name>
<dbReference type="InterPro" id="IPR005490">
    <property type="entry name" value="LD_TPept_cat_dom"/>
</dbReference>
<dbReference type="CDD" id="cd16913">
    <property type="entry name" value="YkuD_like"/>
    <property type="match status" value="1"/>
</dbReference>
<dbReference type="PANTHER" id="PTHR41533:SF2">
    <property type="entry name" value="BLR7131 PROTEIN"/>
    <property type="match status" value="1"/>
</dbReference>
<keyword evidence="5" id="KW-0573">Peptidoglycan synthesis</keyword>
<sequence>MIDSGVSFEIRHLFEFRLEDPGSSPVGGDLYNPDQLFQFYSSRKFKEAWFSEDRLTCNAYEMRYLIQQSRFDGLIPDQYHLNRINAFFQVMEQALKGGAVVSPIEIAKMDVVLSDAFLELGSHLYLGKVDPGHREFGWELKRKEPRKEVLNKLQLAVDGCEVRKSLEALYPDFPMYKRMRVSMMGFYEKARSTPSSWERLTVSKSIKPYERHQLIPKVRERLDFWEGSQSEASQESEWYDTLLVRRIEQYQKHLGLNPDGVIGNATLRALNKRPEDLIKQGAVNLERMRWLPDTVLNELILVNIANFSMDYIKERDTLLHSNAIVGRAYRKTPVFNAPMTYLVFSPTWTVPPTILRNDVIPAVKKDIGYLRSKNMRILTFGGKEVDPHSIDWSKVTASNFPYMVRQDPGVANSLGLVKFMFPNQHNVYIHDTPSRELFSRDDRALSSGCIRIERPVELARLLLADQPLWTEDRILAAMRGGREQTVMLRRQIPVVILYLTFWTDSAGTPQIRHDLYDRDEALFKALNESVVVGRGA</sequence>
<dbReference type="Pfam" id="PF20142">
    <property type="entry name" value="Scaffold"/>
    <property type="match status" value="1"/>
</dbReference>
<keyword evidence="4" id="KW-0133">Cell shape</keyword>
<comment type="pathway">
    <text evidence="1">Cell wall biogenesis; peptidoglycan biosynthesis.</text>
</comment>
<reference evidence="10 11" key="1">
    <citation type="submission" date="2013-02" db="EMBL/GenBank/DDBJ databases">
        <title>A novel strain isolated from Lonar lake, Maharashtra, India.</title>
        <authorList>
            <person name="Singh A."/>
        </authorList>
    </citation>
    <scope>NUCLEOTIDE SEQUENCE [LARGE SCALE GENOMIC DNA]</scope>
    <source>
        <strain evidence="10 11">AK24</strain>
    </source>
</reference>
<dbReference type="GO" id="GO:0071555">
    <property type="term" value="P:cell wall organization"/>
    <property type="evidence" value="ECO:0007669"/>
    <property type="project" value="UniProtKB-KW"/>
</dbReference>
<dbReference type="InterPro" id="IPR038063">
    <property type="entry name" value="Transpep_catalytic_dom"/>
</dbReference>
<evidence type="ECO:0000259" key="8">
    <source>
        <dbReference type="Pfam" id="PF03734"/>
    </source>
</evidence>
<dbReference type="GO" id="GO:0008360">
    <property type="term" value="P:regulation of cell shape"/>
    <property type="evidence" value="ECO:0007669"/>
    <property type="project" value="UniProtKB-KW"/>
</dbReference>
<keyword evidence="11" id="KW-1185">Reference proteome</keyword>
<proteinExistence type="inferred from homology"/>
<dbReference type="InterPro" id="IPR052905">
    <property type="entry name" value="LD-transpeptidase_YkuD-like"/>
</dbReference>
<feature type="domain" description="L,D-transpeptidase scaffold" evidence="9">
    <location>
        <begin position="35"/>
        <end position="180"/>
    </location>
</feature>
<evidence type="ECO:0000313" key="10">
    <source>
        <dbReference type="EMBL" id="EON75015.1"/>
    </source>
</evidence>
<dbReference type="EMBL" id="AQHR01000112">
    <property type="protein sequence ID" value="EON75015.1"/>
    <property type="molecule type" value="Genomic_DNA"/>
</dbReference>
<comment type="similarity">
    <text evidence="2">Belongs to the YkuD family.</text>
</comment>
<evidence type="ECO:0000313" key="11">
    <source>
        <dbReference type="Proteomes" id="UP000013909"/>
    </source>
</evidence>
<feature type="domain" description="L,D-TPase catalytic" evidence="8">
    <location>
        <begin position="299"/>
        <end position="463"/>
    </location>
</feature>
<dbReference type="AlphaFoldDB" id="R7ZLP2"/>
<dbReference type="Pfam" id="PF03734">
    <property type="entry name" value="YkuD"/>
    <property type="match status" value="1"/>
</dbReference>
<dbReference type="InterPro" id="IPR036365">
    <property type="entry name" value="PGBD-like_sf"/>
</dbReference>
<evidence type="ECO:0000256" key="3">
    <source>
        <dbReference type="ARBA" id="ARBA00022679"/>
    </source>
</evidence>
<feature type="domain" description="Peptidoglycan binding-like" evidence="7">
    <location>
        <begin position="234"/>
        <end position="270"/>
    </location>
</feature>
<dbReference type="Pfam" id="PF01471">
    <property type="entry name" value="PG_binding_1"/>
    <property type="match status" value="1"/>
</dbReference>
<keyword evidence="3" id="KW-0808">Transferase</keyword>
<dbReference type="SUPFAM" id="SSF47090">
    <property type="entry name" value="PGBD-like"/>
    <property type="match status" value="1"/>
</dbReference>
<dbReference type="UniPathway" id="UPA00219"/>
<dbReference type="SUPFAM" id="SSF141523">
    <property type="entry name" value="L,D-transpeptidase catalytic domain-like"/>
    <property type="match status" value="1"/>
</dbReference>
<dbReference type="GO" id="GO:0016740">
    <property type="term" value="F:transferase activity"/>
    <property type="evidence" value="ECO:0007669"/>
    <property type="project" value="UniProtKB-KW"/>
</dbReference>
<gene>
    <name evidence="10" type="ORF">ADIS_4504</name>
</gene>
<evidence type="ECO:0000259" key="9">
    <source>
        <dbReference type="Pfam" id="PF20142"/>
    </source>
</evidence>